<evidence type="ECO:0000313" key="9">
    <source>
        <dbReference type="Proteomes" id="UP000076842"/>
    </source>
</evidence>
<protein>
    <recommendedName>
        <fullName evidence="3">D-aminoacyl-tRNA deacylase</fullName>
        <ecNumber evidence="2">3.1.1.96</ecNumber>
    </recommendedName>
    <alternativeName>
        <fullName evidence="4">Gly-tRNA(Ala) deacylase</fullName>
    </alternativeName>
</protein>
<evidence type="ECO:0000256" key="2">
    <source>
        <dbReference type="ARBA" id="ARBA00013056"/>
    </source>
</evidence>
<dbReference type="FunCoup" id="A0A165DT65">
    <property type="interactions" value="346"/>
</dbReference>
<dbReference type="OrthoDB" id="275783at2759"/>
<dbReference type="PANTHER" id="PTHR10472:SF5">
    <property type="entry name" value="D-AMINOACYL-TRNA DEACYLASE 1"/>
    <property type="match status" value="1"/>
</dbReference>
<feature type="region of interest" description="Disordered" evidence="7">
    <location>
        <begin position="121"/>
        <end position="224"/>
    </location>
</feature>
<dbReference type="AlphaFoldDB" id="A0A165DT65"/>
<dbReference type="Pfam" id="PF02580">
    <property type="entry name" value="Tyr_Deacylase"/>
    <property type="match status" value="1"/>
</dbReference>
<evidence type="ECO:0000256" key="1">
    <source>
        <dbReference type="ARBA" id="ARBA00009673"/>
    </source>
</evidence>
<dbReference type="GO" id="GO:0005737">
    <property type="term" value="C:cytoplasm"/>
    <property type="evidence" value="ECO:0007669"/>
    <property type="project" value="InterPro"/>
</dbReference>
<keyword evidence="9" id="KW-1185">Reference proteome</keyword>
<evidence type="ECO:0000256" key="6">
    <source>
        <dbReference type="ARBA" id="ARBA00048018"/>
    </source>
</evidence>
<proteinExistence type="inferred from homology"/>
<organism evidence="8 9">
    <name type="scientific">Calocera cornea HHB12733</name>
    <dbReference type="NCBI Taxonomy" id="1353952"/>
    <lineage>
        <taxon>Eukaryota</taxon>
        <taxon>Fungi</taxon>
        <taxon>Dikarya</taxon>
        <taxon>Basidiomycota</taxon>
        <taxon>Agaricomycotina</taxon>
        <taxon>Dacrymycetes</taxon>
        <taxon>Dacrymycetales</taxon>
        <taxon>Dacrymycetaceae</taxon>
        <taxon>Calocera</taxon>
    </lineage>
</organism>
<reference evidence="8 9" key="1">
    <citation type="journal article" date="2016" name="Mol. Biol. Evol.">
        <title>Comparative Genomics of Early-Diverging Mushroom-Forming Fungi Provides Insights into the Origins of Lignocellulose Decay Capabilities.</title>
        <authorList>
            <person name="Nagy L.G."/>
            <person name="Riley R."/>
            <person name="Tritt A."/>
            <person name="Adam C."/>
            <person name="Daum C."/>
            <person name="Floudas D."/>
            <person name="Sun H."/>
            <person name="Yadav J.S."/>
            <person name="Pangilinan J."/>
            <person name="Larsson K.H."/>
            <person name="Matsuura K."/>
            <person name="Barry K."/>
            <person name="Labutti K."/>
            <person name="Kuo R."/>
            <person name="Ohm R.A."/>
            <person name="Bhattacharya S.S."/>
            <person name="Shirouzu T."/>
            <person name="Yoshinaga Y."/>
            <person name="Martin F.M."/>
            <person name="Grigoriev I.V."/>
            <person name="Hibbett D.S."/>
        </authorList>
    </citation>
    <scope>NUCLEOTIDE SEQUENCE [LARGE SCALE GENOMIC DNA]</scope>
    <source>
        <strain evidence="8 9">HHB12733</strain>
    </source>
</reference>
<dbReference type="InterPro" id="IPR003732">
    <property type="entry name" value="Daa-tRNA_deacyls_DTD"/>
</dbReference>
<comment type="catalytic activity">
    <reaction evidence="6">
        <text>a D-aminoacyl-tRNA + H2O = a tRNA + a D-alpha-amino acid + H(+)</text>
        <dbReference type="Rhea" id="RHEA:13953"/>
        <dbReference type="Rhea" id="RHEA-COMP:10123"/>
        <dbReference type="Rhea" id="RHEA-COMP:10124"/>
        <dbReference type="ChEBI" id="CHEBI:15377"/>
        <dbReference type="ChEBI" id="CHEBI:15378"/>
        <dbReference type="ChEBI" id="CHEBI:59871"/>
        <dbReference type="ChEBI" id="CHEBI:78442"/>
        <dbReference type="ChEBI" id="CHEBI:79333"/>
        <dbReference type="EC" id="3.1.1.96"/>
    </reaction>
</comment>
<dbReference type="EMBL" id="KV424036">
    <property type="protein sequence ID" value="KZT53491.1"/>
    <property type="molecule type" value="Genomic_DNA"/>
</dbReference>
<evidence type="ECO:0000256" key="4">
    <source>
        <dbReference type="ARBA" id="ARBA00032747"/>
    </source>
</evidence>
<dbReference type="Proteomes" id="UP000076842">
    <property type="component" value="Unassembled WGS sequence"/>
</dbReference>
<dbReference type="Gene3D" id="3.50.80.10">
    <property type="entry name" value="D-tyrosyl-tRNA(Tyr) deacylase"/>
    <property type="match status" value="1"/>
</dbReference>
<feature type="compositionally biased region" description="Low complexity" evidence="7">
    <location>
        <begin position="152"/>
        <end position="187"/>
    </location>
</feature>
<evidence type="ECO:0000256" key="3">
    <source>
        <dbReference type="ARBA" id="ARBA00020007"/>
    </source>
</evidence>
<dbReference type="InterPro" id="IPR023509">
    <property type="entry name" value="DTD-like_sf"/>
</dbReference>
<accession>A0A165DT65</accession>
<name>A0A165DT65_9BASI</name>
<dbReference type="InParanoid" id="A0A165DT65"/>
<evidence type="ECO:0000313" key="8">
    <source>
        <dbReference type="EMBL" id="KZT53491.1"/>
    </source>
</evidence>
<dbReference type="GO" id="GO:0051500">
    <property type="term" value="F:D-tyrosyl-tRNA(Tyr) deacylase activity"/>
    <property type="evidence" value="ECO:0007669"/>
    <property type="project" value="TreeGrafter"/>
</dbReference>
<evidence type="ECO:0000256" key="7">
    <source>
        <dbReference type="SAM" id="MobiDB-lite"/>
    </source>
</evidence>
<feature type="compositionally biased region" description="Low complexity" evidence="7">
    <location>
        <begin position="196"/>
        <end position="211"/>
    </location>
</feature>
<gene>
    <name evidence="8" type="ORF">CALCODRAFT_501096</name>
</gene>
<dbReference type="STRING" id="1353952.A0A165DT65"/>
<dbReference type="EC" id="3.1.1.96" evidence="2"/>
<dbReference type="PANTHER" id="PTHR10472">
    <property type="entry name" value="D-TYROSYL-TRNA TYR DEACYLASE"/>
    <property type="match status" value="1"/>
</dbReference>
<evidence type="ECO:0000256" key="5">
    <source>
        <dbReference type="ARBA" id="ARBA00047676"/>
    </source>
</evidence>
<dbReference type="SUPFAM" id="SSF69500">
    <property type="entry name" value="DTD-like"/>
    <property type="match status" value="1"/>
</dbReference>
<sequence length="224" mass="22666">MWKRSVLDIQGEILCVSQFTLLASTLKGTKPDFHGAMPPLLSEPFYTAFLASLRAAYTAAAAAAAAPARPGAAVRGAGEGGASGERVKDGRFGAHMSVALTNEGPVTITLDSRRWEYVARPARAEGRGKGASGSSTPAEGGRKGRGRGRSGAGTPAEGTAATPAPAPPAEAGAGAGEQEQGQEQGQEQEQEVHPVPATARAPLIARTAAALEVAPPGKGPQVPE</sequence>
<comment type="similarity">
    <text evidence="1">Belongs to the DTD family.</text>
</comment>
<comment type="catalytic activity">
    <reaction evidence="5">
        <text>glycyl-tRNA(Ala) + H2O = tRNA(Ala) + glycine + H(+)</text>
        <dbReference type="Rhea" id="RHEA:53744"/>
        <dbReference type="Rhea" id="RHEA-COMP:9657"/>
        <dbReference type="Rhea" id="RHEA-COMP:13640"/>
        <dbReference type="ChEBI" id="CHEBI:15377"/>
        <dbReference type="ChEBI" id="CHEBI:15378"/>
        <dbReference type="ChEBI" id="CHEBI:57305"/>
        <dbReference type="ChEBI" id="CHEBI:78442"/>
        <dbReference type="ChEBI" id="CHEBI:78522"/>
        <dbReference type="EC" id="3.1.1.96"/>
    </reaction>
</comment>